<dbReference type="GO" id="GO:0034388">
    <property type="term" value="C:Pwp2p-containing subcomplex of 90S preribosome"/>
    <property type="evidence" value="ECO:0007669"/>
    <property type="project" value="TreeGrafter"/>
</dbReference>
<reference evidence="3 4" key="1">
    <citation type="journal article" date="2021" name="Nat. Plants">
        <title>The Taxus genome provides insights into paclitaxel biosynthesis.</title>
        <authorList>
            <person name="Xiong X."/>
            <person name="Gou J."/>
            <person name="Liao Q."/>
            <person name="Li Y."/>
            <person name="Zhou Q."/>
            <person name="Bi G."/>
            <person name="Li C."/>
            <person name="Du R."/>
            <person name="Wang X."/>
            <person name="Sun T."/>
            <person name="Guo L."/>
            <person name="Liang H."/>
            <person name="Lu P."/>
            <person name="Wu Y."/>
            <person name="Zhang Z."/>
            <person name="Ro D.K."/>
            <person name="Shang Y."/>
            <person name="Huang S."/>
            <person name="Yan J."/>
        </authorList>
    </citation>
    <scope>NUCLEOTIDE SEQUENCE [LARGE SCALE GENOMIC DNA]</scope>
    <source>
        <strain evidence="3">Ta-2019</strain>
    </source>
</reference>
<dbReference type="FunFam" id="2.130.10.10:FF:000109">
    <property type="entry name" value="WD repeat domain 36"/>
    <property type="match status" value="1"/>
</dbReference>
<dbReference type="InterPro" id="IPR015943">
    <property type="entry name" value="WD40/YVTN_repeat-like_dom_sf"/>
</dbReference>
<dbReference type="AlphaFoldDB" id="A0AA38FFW0"/>
<comment type="caution">
    <text evidence="3">The sequence shown here is derived from an EMBL/GenBank/DDBJ whole genome shotgun (WGS) entry which is preliminary data.</text>
</comment>
<accession>A0AA38FFW0</accession>
<evidence type="ECO:0000259" key="2">
    <source>
        <dbReference type="Pfam" id="PF25171"/>
    </source>
</evidence>
<dbReference type="SMART" id="SM00320">
    <property type="entry name" value="WD40"/>
    <property type="match status" value="6"/>
</dbReference>
<protein>
    <recommendedName>
        <fullName evidence="2">WDR36/Utp21 N-terminal domain-containing protein</fullName>
    </recommendedName>
</protein>
<dbReference type="GO" id="GO:0032040">
    <property type="term" value="C:small-subunit processome"/>
    <property type="evidence" value="ECO:0007669"/>
    <property type="project" value="TreeGrafter"/>
</dbReference>
<dbReference type="PROSITE" id="PS50082">
    <property type="entry name" value="WD_REPEATS_2"/>
    <property type="match status" value="2"/>
</dbReference>
<keyword evidence="4" id="KW-1185">Reference proteome</keyword>
<organism evidence="3 4">
    <name type="scientific">Taxus chinensis</name>
    <name type="common">Chinese yew</name>
    <name type="synonym">Taxus wallichiana var. chinensis</name>
    <dbReference type="NCBI Taxonomy" id="29808"/>
    <lineage>
        <taxon>Eukaryota</taxon>
        <taxon>Viridiplantae</taxon>
        <taxon>Streptophyta</taxon>
        <taxon>Embryophyta</taxon>
        <taxon>Tracheophyta</taxon>
        <taxon>Spermatophyta</taxon>
        <taxon>Pinopsida</taxon>
        <taxon>Pinidae</taxon>
        <taxon>Conifers II</taxon>
        <taxon>Cupressales</taxon>
        <taxon>Taxaceae</taxon>
        <taxon>Taxus</taxon>
    </lineage>
</organism>
<evidence type="ECO:0000313" key="4">
    <source>
        <dbReference type="Proteomes" id="UP000824469"/>
    </source>
</evidence>
<dbReference type="Pfam" id="PF25171">
    <property type="entry name" value="Beta-prop_WDR36-Utp21_1st"/>
    <property type="match status" value="1"/>
</dbReference>
<dbReference type="OMA" id="NIIYAWR"/>
<dbReference type="Proteomes" id="UP000824469">
    <property type="component" value="Unassembled WGS sequence"/>
</dbReference>
<dbReference type="Gene3D" id="2.130.10.10">
    <property type="entry name" value="YVTN repeat-like/Quinoprotein amine dehydrogenase"/>
    <property type="match status" value="2"/>
</dbReference>
<evidence type="ECO:0000256" key="1">
    <source>
        <dbReference type="PROSITE-ProRule" id="PRU00221"/>
    </source>
</evidence>
<dbReference type="GO" id="GO:0006364">
    <property type="term" value="P:rRNA processing"/>
    <property type="evidence" value="ECO:0007669"/>
    <property type="project" value="TreeGrafter"/>
</dbReference>
<dbReference type="Pfam" id="PF25168">
    <property type="entry name" value="Beta-prop_WDR36-Utp21_2nd"/>
    <property type="match status" value="1"/>
</dbReference>
<name>A0AA38FFW0_TAXCH</name>
<feature type="repeat" description="WD" evidence="1">
    <location>
        <begin position="220"/>
        <end position="262"/>
    </location>
</feature>
<dbReference type="EMBL" id="JAHRHJ020000009">
    <property type="protein sequence ID" value="KAH9300655.1"/>
    <property type="molecule type" value="Genomic_DNA"/>
</dbReference>
<dbReference type="InterPro" id="IPR036322">
    <property type="entry name" value="WD40_repeat_dom_sf"/>
</dbReference>
<feature type="repeat" description="WD" evidence="1">
    <location>
        <begin position="264"/>
        <end position="295"/>
    </location>
</feature>
<evidence type="ECO:0000313" key="3">
    <source>
        <dbReference type="EMBL" id="KAH9300655.1"/>
    </source>
</evidence>
<keyword evidence="1" id="KW-0853">WD repeat</keyword>
<sequence length="565" mass="62160">MGIFEPFRALGYITDGTPFAVQRRGMETFVTLSTGKAWQIYNCAKLNLVLAGPQMEKKIRALASWRDFTFAATGHDIMVFKRALQVVTWSGHKAKVVLLLLFGKHVLSLDLHGYLFIWTAVELNPNKALVGQIQLGEKFSPSCIMHPDTYLNKVLIGSEEGILQLWNINTQKKLYEFKGWGSSIRCCVSSPALDVVGIGCSDGKVHVHNLRYDEEVVTFTHATRGAVTALAFRTDGQPLLAAGGSSGVISVWNLEKKRLQSVIKDAHYSSICSLYFFSNEPVLLSSATDNSIKMWIFDTSDGEARLLRFRSGHSAPPTCIRYYGKGRHILSAGQDRAFRVFSVIQDQQSKELSQGHVAKRAKKLKLKEEEIKLPPVIAFDAAEIRERDWCNVVTCHMDNPCAYTWRLQNFVIGEHILRPSCEVPTPVKSCSISTCGNFAVLGTDGGWIERFNLQSGLSRGSYVDIGEEEPCGHHGAVVGLACEATNTLLISAGYNGDIKLCVEAGGRATEEKSTGSVQLGGHAGTLSKPSKISLGFAGLIGTEFMVDRNIHYSVVSFFVLTIEIL</sequence>
<dbReference type="InterPro" id="IPR001680">
    <property type="entry name" value="WD40_rpt"/>
</dbReference>
<gene>
    <name evidence="3" type="ORF">KI387_012238</name>
</gene>
<proteinExistence type="predicted"/>
<dbReference type="InterPro" id="IPR059157">
    <property type="entry name" value="WDR36-Utp21_N"/>
</dbReference>
<dbReference type="PANTHER" id="PTHR22840">
    <property type="entry name" value="WD REPEAT-CONTAINING PROTEIN 36"/>
    <property type="match status" value="1"/>
</dbReference>
<dbReference type="PROSITE" id="PS50294">
    <property type="entry name" value="WD_REPEATS_REGION"/>
    <property type="match status" value="1"/>
</dbReference>
<dbReference type="PANTHER" id="PTHR22840:SF12">
    <property type="entry name" value="WD REPEAT-CONTAINING PROTEIN 36"/>
    <property type="match status" value="1"/>
</dbReference>
<dbReference type="SUPFAM" id="SSF50978">
    <property type="entry name" value="WD40 repeat-like"/>
    <property type="match status" value="1"/>
</dbReference>
<feature type="domain" description="WDR36/Utp21 N-terminal" evidence="2">
    <location>
        <begin position="30"/>
        <end position="298"/>
    </location>
</feature>